<sequence>MKRLKFLVLLFIVLAARPCFGAFTESIDNRKTYRHAYRWTAKPKDKLHDWAAEVEDRLTGASTIEFTYYSPTDTEPAANAGTLYYDLSENKPKYYNGSSWIAIESGSAGNSLDGAYDVGNAITVDGSPVTLTTSTASGITALDIDHGGNSNNNDAFTIAMAGSGDGIQVTNEDTDSVAMRLIAAASQTVSLAVLDASTNNWIGADDVGLVHIQSDTALTDNGASLLVVINTTGRPKDNAEGFLARFVDTGTARTTAHAVEIETTNTTPALKLNNLFTVTGADSAGTLVKITGNDSSGNSDTMTINHDGTSAGLKITCDSATSVALEVATAASQTTTAVLIDGSTGNFIGANDVGMVQITKDTALTDAGSTLLLITNTAQPVASAEGFLVRLVDTGTATTTAYAMEIETKNTTPCLKLNNELVIAGADGSGTLLTVTSVNATGDADGIAITHSGSGDAIQITPTDVDSGGINMVGKAAGVVPLVILDSATNNWDGADDIGQLFIDNDDAYVHAGASAIVVTDSSTPISAAEGFLARFVHSGTAQTNSSAVEIEVPATQPALAMNGVLSIAGQNNIAAVLVQITGNDGGGNQDAMTINNEGTGDGLQITCDDVDTVGLNVIAATSQTTSLAKFDGATGSYLGAQNVGMIHVTSDGALAHVDSSLMYIANSGVPQDDARGTSLRIVDTGNASAGTAGYSVYIKTDDATMEALYIDEGNVLVDEEIVAGVGVQSSATARTATAGGGSTGLIARNTRHVTITCDDATKQIKLPAPIVGMKITLVTPALGVELIATGSSVKVNDVIVSATNEAALVADSHYEVTCVSATEWILVGYDKLGAHIAPIVPDSL</sequence>
<comment type="caution">
    <text evidence="1">The sequence shown here is derived from an EMBL/GenBank/DDBJ whole genome shotgun (WGS) entry which is preliminary data.</text>
</comment>
<accession>A0A0F9RY65</accession>
<name>A0A0F9RY65_9ZZZZ</name>
<evidence type="ECO:0000313" key="1">
    <source>
        <dbReference type="EMBL" id="KKN59764.1"/>
    </source>
</evidence>
<gene>
    <name evidence="1" type="ORF">LCGC14_0538540</name>
</gene>
<dbReference type="AlphaFoldDB" id="A0A0F9RY65"/>
<dbReference type="EMBL" id="LAZR01000715">
    <property type="protein sequence ID" value="KKN59764.1"/>
    <property type="molecule type" value="Genomic_DNA"/>
</dbReference>
<reference evidence="1" key="1">
    <citation type="journal article" date="2015" name="Nature">
        <title>Complex archaea that bridge the gap between prokaryotes and eukaryotes.</title>
        <authorList>
            <person name="Spang A."/>
            <person name="Saw J.H."/>
            <person name="Jorgensen S.L."/>
            <person name="Zaremba-Niedzwiedzka K."/>
            <person name="Martijn J."/>
            <person name="Lind A.E."/>
            <person name="van Eijk R."/>
            <person name="Schleper C."/>
            <person name="Guy L."/>
            <person name="Ettema T.J."/>
        </authorList>
    </citation>
    <scope>NUCLEOTIDE SEQUENCE</scope>
</reference>
<organism evidence="1">
    <name type="scientific">marine sediment metagenome</name>
    <dbReference type="NCBI Taxonomy" id="412755"/>
    <lineage>
        <taxon>unclassified sequences</taxon>
        <taxon>metagenomes</taxon>
        <taxon>ecological metagenomes</taxon>
    </lineage>
</organism>
<protein>
    <submittedName>
        <fullName evidence="1">Uncharacterized protein</fullName>
    </submittedName>
</protein>
<proteinExistence type="predicted"/>